<dbReference type="InterPro" id="IPR024072">
    <property type="entry name" value="DHFR-like_dom_sf"/>
</dbReference>
<feature type="compositionally biased region" description="Basic and acidic residues" evidence="20">
    <location>
        <begin position="404"/>
        <end position="417"/>
    </location>
</feature>
<feature type="binding site" evidence="18">
    <location>
        <position position="214"/>
    </location>
    <ligand>
        <name>substrate</name>
    </ligand>
</feature>
<dbReference type="Gene3D" id="3.40.140.10">
    <property type="entry name" value="Cytidine Deaminase, domain 2"/>
    <property type="match status" value="1"/>
</dbReference>
<feature type="binding site" evidence="18">
    <location>
        <position position="180"/>
    </location>
    <ligand>
        <name>NADP(+)</name>
        <dbReference type="ChEBI" id="CHEBI:58349"/>
    </ligand>
</feature>
<comment type="function">
    <text evidence="1">Converts 2,5-diamino-6-(ribosylamino)-4(3h)-pyrimidinone 5'-phosphate into 5-amino-6-(ribosylamino)-2,4(1h,3h)-pyrimidinedione 5'-phosphate.</text>
</comment>
<dbReference type="AlphaFoldDB" id="A0A1B1NFE3"/>
<comment type="similarity">
    <text evidence="4">In the N-terminal section; belongs to the cytidine and deoxycytidylate deaminase family.</text>
</comment>
<feature type="binding site" evidence="18">
    <location>
        <position position="307"/>
    </location>
    <ligand>
        <name>substrate</name>
    </ligand>
</feature>
<dbReference type="GO" id="GO:0008835">
    <property type="term" value="F:diaminohydroxyphosphoribosylaminopyrimidine deaminase activity"/>
    <property type="evidence" value="ECO:0007669"/>
    <property type="project" value="UniProtKB-EC"/>
</dbReference>
<feature type="binding site" evidence="18">
    <location>
        <position position="206"/>
    </location>
    <ligand>
        <name>substrate</name>
    </ligand>
</feature>
<evidence type="ECO:0000256" key="9">
    <source>
        <dbReference type="ARBA" id="ARBA00022619"/>
    </source>
</evidence>
<evidence type="ECO:0000256" key="7">
    <source>
        <dbReference type="ARBA" id="ARBA00013173"/>
    </source>
</evidence>
<organism evidence="22 23">
    <name type="scientific">Serinicoccus hydrothermalis</name>
    <dbReference type="NCBI Taxonomy" id="1758689"/>
    <lineage>
        <taxon>Bacteria</taxon>
        <taxon>Bacillati</taxon>
        <taxon>Actinomycetota</taxon>
        <taxon>Actinomycetes</taxon>
        <taxon>Micrococcales</taxon>
        <taxon>Ornithinimicrobiaceae</taxon>
        <taxon>Serinicoccus</taxon>
    </lineage>
</organism>
<keyword evidence="10 19" id="KW-0479">Metal-binding</keyword>
<dbReference type="GO" id="GO:0009231">
    <property type="term" value="P:riboflavin biosynthetic process"/>
    <property type="evidence" value="ECO:0007669"/>
    <property type="project" value="UniProtKB-UniPathway"/>
</dbReference>
<dbReference type="InterPro" id="IPR016193">
    <property type="entry name" value="Cytidine_deaminase-like"/>
</dbReference>
<dbReference type="InterPro" id="IPR004794">
    <property type="entry name" value="Eubact_RibD"/>
</dbReference>
<feature type="binding site" evidence="19">
    <location>
        <position position="63"/>
    </location>
    <ligand>
        <name>Zn(2+)</name>
        <dbReference type="ChEBI" id="CHEBI:29105"/>
        <note>catalytic</note>
    </ligand>
</feature>
<dbReference type="UniPathway" id="UPA00275">
    <property type="reaction ID" value="UER00401"/>
</dbReference>
<comment type="catalytic activity">
    <reaction evidence="16">
        <text>2,5-diamino-6-hydroxy-4-(5-phosphoribosylamino)-pyrimidine + H2O + H(+) = 5-amino-6-(5-phospho-D-ribosylamino)uracil + NH4(+)</text>
        <dbReference type="Rhea" id="RHEA:21868"/>
        <dbReference type="ChEBI" id="CHEBI:15377"/>
        <dbReference type="ChEBI" id="CHEBI:15378"/>
        <dbReference type="ChEBI" id="CHEBI:28938"/>
        <dbReference type="ChEBI" id="CHEBI:58453"/>
        <dbReference type="ChEBI" id="CHEBI:58614"/>
        <dbReference type="EC" id="3.5.4.26"/>
    </reaction>
</comment>
<evidence type="ECO:0000256" key="16">
    <source>
        <dbReference type="ARBA" id="ARBA00049886"/>
    </source>
</evidence>
<evidence type="ECO:0000256" key="14">
    <source>
        <dbReference type="ARBA" id="ARBA00023268"/>
    </source>
</evidence>
<comment type="catalytic activity">
    <reaction evidence="15">
        <text>5-amino-6-(5-phospho-D-ribitylamino)uracil + NADP(+) = 5-amino-6-(5-phospho-D-ribosylamino)uracil + NADPH + H(+)</text>
        <dbReference type="Rhea" id="RHEA:17845"/>
        <dbReference type="ChEBI" id="CHEBI:15378"/>
        <dbReference type="ChEBI" id="CHEBI:57783"/>
        <dbReference type="ChEBI" id="CHEBI:58349"/>
        <dbReference type="ChEBI" id="CHEBI:58421"/>
        <dbReference type="ChEBI" id="CHEBI:58453"/>
        <dbReference type="EC" id="1.1.1.193"/>
    </reaction>
</comment>
<dbReference type="PROSITE" id="PS51747">
    <property type="entry name" value="CYT_DCMP_DEAMINASES_2"/>
    <property type="match status" value="1"/>
</dbReference>
<evidence type="ECO:0000256" key="6">
    <source>
        <dbReference type="ARBA" id="ARBA00012766"/>
    </source>
</evidence>
<feature type="active site" description="Proton donor" evidence="17">
    <location>
        <position position="65"/>
    </location>
</feature>
<keyword evidence="9" id="KW-0686">Riboflavin biosynthesis</keyword>
<dbReference type="STRING" id="1758689.SGUI_2760"/>
<dbReference type="PIRSF" id="PIRSF006769">
    <property type="entry name" value="RibD"/>
    <property type="match status" value="1"/>
</dbReference>
<feature type="region of interest" description="Disordered" evidence="20">
    <location>
        <begin position="372"/>
        <end position="417"/>
    </location>
</feature>
<dbReference type="PANTHER" id="PTHR38011">
    <property type="entry name" value="DIHYDROFOLATE REDUCTASE FAMILY PROTEIN (AFU_ORTHOLOGUE AFUA_8G06820)"/>
    <property type="match status" value="1"/>
</dbReference>
<sequence>MTGHYTLHPAPPTAAVEAALDRAVELARRGPRQDRNPRVGCVLLDPKGVTVGEGFHAGHGTPHAEAVALAAAGDSARGTTAVVTLEPCSHHGRTPPCADALVAAGITQVVYAGADPTHAGGGARVLREAGVDVRKHRHTGAEQVVADWARAATLGRPHVTWKLASTLDGRVAAADGTSRWITSPESRAEAHRVRTRVGAVVVGTGTALADDPSLTARDRAGRLLQEQPLRVVVGHRDLPAGSRLGETREGEMVPEEGPADGWSSGEGPRDDQVSSSREGPVLHLRTHDPAQVLAELRGRGVHSVLLEGGPTLAGAFWRAGLVDELLVHLAPALLGSGPGAVPDLGIGTLADAARLELVDVDRLGPDLQLRLRSVPGPATTRNGSAPAHSASSASTGTAAVHAASSEHAHTPSDQEVP</sequence>
<dbReference type="Gene3D" id="3.40.430.10">
    <property type="entry name" value="Dihydrofolate Reductase, subunit A"/>
    <property type="match status" value="1"/>
</dbReference>
<evidence type="ECO:0000256" key="13">
    <source>
        <dbReference type="ARBA" id="ARBA00023002"/>
    </source>
</evidence>
<evidence type="ECO:0000313" key="23">
    <source>
        <dbReference type="Proteomes" id="UP000092482"/>
    </source>
</evidence>
<dbReference type="InterPro" id="IPR002125">
    <property type="entry name" value="CMP_dCMP_dom"/>
</dbReference>
<evidence type="ECO:0000256" key="5">
    <source>
        <dbReference type="ARBA" id="ARBA00007417"/>
    </source>
</evidence>
<dbReference type="InterPro" id="IPR016192">
    <property type="entry name" value="APOBEC/CMP_deaminase_Zn-bd"/>
</dbReference>
<evidence type="ECO:0000256" key="12">
    <source>
        <dbReference type="ARBA" id="ARBA00022857"/>
    </source>
</evidence>
<comment type="pathway">
    <text evidence="2">Cofactor biosynthesis; riboflavin biosynthesis; 5-amino-6-(D-ribitylamino)uracil from GTP: step 2/4.</text>
</comment>
<evidence type="ECO:0000256" key="4">
    <source>
        <dbReference type="ARBA" id="ARBA00005259"/>
    </source>
</evidence>
<feature type="binding site" evidence="19">
    <location>
        <position position="88"/>
    </location>
    <ligand>
        <name>Zn(2+)</name>
        <dbReference type="ChEBI" id="CHEBI:29105"/>
        <note>catalytic</note>
    </ligand>
</feature>
<keyword evidence="23" id="KW-1185">Reference proteome</keyword>
<dbReference type="Pfam" id="PF01872">
    <property type="entry name" value="RibD_C"/>
    <property type="match status" value="1"/>
</dbReference>
<evidence type="ECO:0000256" key="17">
    <source>
        <dbReference type="PIRSR" id="PIRSR006769-1"/>
    </source>
</evidence>
<evidence type="ECO:0000256" key="3">
    <source>
        <dbReference type="ARBA" id="ARBA00004910"/>
    </source>
</evidence>
<evidence type="ECO:0000256" key="2">
    <source>
        <dbReference type="ARBA" id="ARBA00004882"/>
    </source>
</evidence>
<dbReference type="PANTHER" id="PTHR38011:SF7">
    <property type="entry name" value="2,5-DIAMINO-6-RIBOSYLAMINO-4(3H)-PYRIMIDINONE 5'-PHOSPHATE REDUCTASE"/>
    <property type="match status" value="1"/>
</dbReference>
<dbReference type="GO" id="GO:0008703">
    <property type="term" value="F:5-amino-6-(5-phosphoribosylamino)uracil reductase activity"/>
    <property type="evidence" value="ECO:0007669"/>
    <property type="project" value="UniProtKB-EC"/>
</dbReference>
<feature type="binding site" evidence="18">
    <location>
        <begin position="309"/>
        <end position="315"/>
    </location>
    <ligand>
        <name>NADP(+)</name>
        <dbReference type="ChEBI" id="CHEBI:58349"/>
    </ligand>
</feature>
<keyword evidence="14" id="KW-0511">Multifunctional enzyme</keyword>
<feature type="binding site" evidence="18">
    <location>
        <position position="164"/>
    </location>
    <ligand>
        <name>NADP(+)</name>
        <dbReference type="ChEBI" id="CHEBI:58349"/>
    </ligand>
</feature>
<dbReference type="PROSITE" id="PS00903">
    <property type="entry name" value="CYT_DCMP_DEAMINASES_1"/>
    <property type="match status" value="1"/>
</dbReference>
<dbReference type="SUPFAM" id="SSF53927">
    <property type="entry name" value="Cytidine deaminase-like"/>
    <property type="match status" value="1"/>
</dbReference>
<evidence type="ECO:0000256" key="10">
    <source>
        <dbReference type="ARBA" id="ARBA00022723"/>
    </source>
</evidence>
<reference evidence="22 23" key="1">
    <citation type="submission" date="2016-03" db="EMBL/GenBank/DDBJ databases">
        <title>Shallow-sea hydrothermal system.</title>
        <authorList>
            <person name="Tang K."/>
        </authorList>
    </citation>
    <scope>NUCLEOTIDE SEQUENCE [LARGE SCALE GENOMIC DNA]</scope>
    <source>
        <strain evidence="22 23">JLT9</strain>
    </source>
</reference>
<evidence type="ECO:0000256" key="18">
    <source>
        <dbReference type="PIRSR" id="PIRSR006769-2"/>
    </source>
</evidence>
<comment type="pathway">
    <text evidence="3">Cofactor biosynthesis; riboflavin biosynthesis; 5-amino-6-(D-ribitylamino)uracil from GTP: step 3/4.</text>
</comment>
<dbReference type="Proteomes" id="UP000092482">
    <property type="component" value="Chromosome"/>
</dbReference>
<evidence type="ECO:0000256" key="8">
    <source>
        <dbReference type="ARBA" id="ARBA00019930"/>
    </source>
</evidence>
<dbReference type="GO" id="GO:0008270">
    <property type="term" value="F:zinc ion binding"/>
    <property type="evidence" value="ECO:0007669"/>
    <property type="project" value="InterPro"/>
</dbReference>
<feature type="binding site" evidence="18">
    <location>
        <position position="217"/>
    </location>
    <ligand>
        <name>substrate</name>
    </ligand>
</feature>
<evidence type="ECO:0000256" key="20">
    <source>
        <dbReference type="SAM" id="MobiDB-lite"/>
    </source>
</evidence>
<dbReference type="KEGG" id="serj:SGUI_2760"/>
<dbReference type="InterPro" id="IPR050765">
    <property type="entry name" value="Riboflavin_Biosynth_HTPR"/>
</dbReference>
<dbReference type="Pfam" id="PF00383">
    <property type="entry name" value="dCMP_cyt_deam_1"/>
    <property type="match status" value="1"/>
</dbReference>
<evidence type="ECO:0000256" key="15">
    <source>
        <dbReference type="ARBA" id="ARBA00049861"/>
    </source>
</evidence>
<evidence type="ECO:0000313" key="22">
    <source>
        <dbReference type="EMBL" id="ANS80156.1"/>
    </source>
</evidence>
<feature type="binding site" evidence="18">
    <location>
        <position position="210"/>
    </location>
    <ligand>
        <name>NADP(+)</name>
        <dbReference type="ChEBI" id="CHEBI:58349"/>
    </ligand>
</feature>
<feature type="domain" description="CMP/dCMP-type deaminase" evidence="21">
    <location>
        <begin position="14"/>
        <end position="134"/>
    </location>
</feature>
<protein>
    <recommendedName>
        <fullName evidence="8">Riboflavin biosynthesis protein RibD</fullName>
        <ecNumber evidence="7">1.1.1.193</ecNumber>
        <ecNumber evidence="6">3.5.4.26</ecNumber>
    </recommendedName>
</protein>
<feature type="binding site" evidence="18">
    <location>
        <position position="194"/>
    </location>
    <ligand>
        <name>substrate</name>
    </ligand>
</feature>
<dbReference type="PATRIC" id="fig|1758689.4.peg.2882"/>
<dbReference type="EC" id="3.5.4.26" evidence="6"/>
<comment type="similarity">
    <text evidence="5">In the C-terminal section; belongs to the HTP reductase family.</text>
</comment>
<dbReference type="InterPro" id="IPR002734">
    <property type="entry name" value="RibDG_C"/>
</dbReference>
<dbReference type="NCBIfam" id="TIGR00326">
    <property type="entry name" value="eubact_ribD"/>
    <property type="match status" value="1"/>
</dbReference>
<evidence type="ECO:0000259" key="21">
    <source>
        <dbReference type="PROSITE" id="PS51747"/>
    </source>
</evidence>
<dbReference type="EC" id="1.1.1.193" evidence="7"/>
<accession>A0A1B1NFE3</accession>
<dbReference type="EMBL" id="CP014989">
    <property type="protein sequence ID" value="ANS80156.1"/>
    <property type="molecule type" value="Genomic_DNA"/>
</dbReference>
<feature type="region of interest" description="Disordered" evidence="20">
    <location>
        <begin position="238"/>
        <end position="284"/>
    </location>
</feature>
<feature type="binding site" evidence="18">
    <location>
        <position position="178"/>
    </location>
    <ligand>
        <name>substrate</name>
    </ligand>
</feature>
<name>A0A1B1NFE3_9MICO</name>
<proteinExistence type="inferred from homology"/>
<evidence type="ECO:0000256" key="1">
    <source>
        <dbReference type="ARBA" id="ARBA00002151"/>
    </source>
</evidence>
<dbReference type="SUPFAM" id="SSF53597">
    <property type="entry name" value="Dihydrofolate reductase-like"/>
    <property type="match status" value="1"/>
</dbReference>
<evidence type="ECO:0000256" key="11">
    <source>
        <dbReference type="ARBA" id="ARBA00022833"/>
    </source>
</evidence>
<keyword evidence="12 18" id="KW-0521">NADP</keyword>
<comment type="cofactor">
    <cofactor evidence="19">
        <name>Zn(2+)</name>
        <dbReference type="ChEBI" id="CHEBI:29105"/>
    </cofactor>
    <text evidence="19">Binds 1 zinc ion.</text>
</comment>
<keyword evidence="11 19" id="KW-0862">Zinc</keyword>
<gene>
    <name evidence="22" type="ORF">SGUI_2760</name>
</gene>
<dbReference type="RefSeq" id="WP_237141371.1">
    <property type="nucleotide sequence ID" value="NZ_CP014989.1"/>
</dbReference>
<dbReference type="CDD" id="cd01284">
    <property type="entry name" value="Riboflavin_deaminase-reductase"/>
    <property type="match status" value="1"/>
</dbReference>
<keyword evidence="22" id="KW-0378">Hydrolase</keyword>
<evidence type="ECO:0000256" key="19">
    <source>
        <dbReference type="PIRSR" id="PIRSR006769-3"/>
    </source>
</evidence>
<feature type="compositionally biased region" description="Low complexity" evidence="20">
    <location>
        <begin position="383"/>
        <end position="403"/>
    </location>
</feature>
<keyword evidence="13 22" id="KW-0560">Oxidoreductase</keyword>
<feature type="binding site" evidence="19">
    <location>
        <position position="97"/>
    </location>
    <ligand>
        <name>Zn(2+)</name>
        <dbReference type="ChEBI" id="CHEBI:29105"/>
        <note>catalytic</note>
    </ligand>
</feature>